<keyword evidence="3" id="KW-1185">Reference proteome</keyword>
<dbReference type="Pfam" id="PF19127">
    <property type="entry name" value="Choline_bind_3"/>
    <property type="match status" value="2"/>
</dbReference>
<keyword evidence="1" id="KW-0677">Repeat</keyword>
<reference evidence="2 3" key="1">
    <citation type="submission" date="2020-08" db="EMBL/GenBank/DDBJ databases">
        <title>Genome public.</title>
        <authorList>
            <person name="Liu C."/>
            <person name="Sun Q."/>
        </authorList>
    </citation>
    <scope>NUCLEOTIDE SEQUENCE [LARGE SCALE GENOMIC DNA]</scope>
    <source>
        <strain evidence="2 3">M29</strain>
    </source>
</reference>
<proteinExistence type="predicted"/>
<dbReference type="InterPro" id="IPR018337">
    <property type="entry name" value="Cell_wall/Cho-bd_repeat"/>
</dbReference>
<dbReference type="Gene3D" id="2.10.270.10">
    <property type="entry name" value="Cholin Binding"/>
    <property type="match status" value="4"/>
</dbReference>
<gene>
    <name evidence="2" type="ORF">H8Z82_07075</name>
</gene>
<dbReference type="SUPFAM" id="SSF69360">
    <property type="entry name" value="Cell wall binding repeat"/>
    <property type="match status" value="2"/>
</dbReference>
<dbReference type="Pfam" id="PF01473">
    <property type="entry name" value="Choline_bind_1"/>
    <property type="match status" value="1"/>
</dbReference>
<evidence type="ECO:0000313" key="3">
    <source>
        <dbReference type="Proteomes" id="UP000649826"/>
    </source>
</evidence>
<name>A0ABR7IHI3_9FIRM</name>
<dbReference type="Proteomes" id="UP000649826">
    <property type="component" value="Unassembled WGS sequence"/>
</dbReference>
<dbReference type="EMBL" id="JACOQG010000008">
    <property type="protein sequence ID" value="MBC5779424.1"/>
    <property type="molecule type" value="Genomic_DNA"/>
</dbReference>
<comment type="caution">
    <text evidence="2">The sequence shown here is derived from an EMBL/GenBank/DDBJ whole genome shotgun (WGS) entry which is preliminary data.</text>
</comment>
<evidence type="ECO:0000313" key="2">
    <source>
        <dbReference type="EMBL" id="MBC5779424.1"/>
    </source>
</evidence>
<sequence length="492" mass="54805">MQNVNKKFRTWGAFLFLLFFAVCVSVFFSAARVKADTETGFVTINGKSYYINEEGSKQKGWLELDGKKYYFNASTGVQVKGWVTDSKGRKRYFSKGAGIMMTGWLTDSKGQKRYFDESTGFMQTKWLTLKGKKYYFYSKSGVAACKEFLTDSKKNTRYFTSACYMLTGWAKNTKGEARFFEEDDGIMAKGFQKIDGKNYYFSTGSGKMATGWKTINYNKYYFDTKTGEMATGQTTIDGKKYTFDSNGILLITPESNGSKTIKNYLAGALLPVGKALYVWGGGWNDSTRKGLSPTMTAFYNSQTADYNYNNYRDLSTENRAKGFDCSGFVGWAAYQVMQTKSGVGSGYTVVSGEVGSTYKARGWGSILTQSDLSKSDWTFKPGDIGYNEGHVWIVLGQCSDKSLVIVHSTPNAGVQIAGTPTPNGTYGTQAIALAQKYMSRYPGYAKYGSAYHTSSGNYSRNGNYFRWNRNTLSDPDGYLNKTADQILADLFS</sequence>
<organism evidence="2 3">
    <name type="scientific">Blautia difficilis</name>
    <dbReference type="NCBI Taxonomy" id="2763027"/>
    <lineage>
        <taxon>Bacteria</taxon>
        <taxon>Bacillati</taxon>
        <taxon>Bacillota</taxon>
        <taxon>Clostridia</taxon>
        <taxon>Lachnospirales</taxon>
        <taxon>Lachnospiraceae</taxon>
        <taxon>Blautia</taxon>
    </lineage>
</organism>
<dbReference type="Gene3D" id="3.90.1720.10">
    <property type="entry name" value="endopeptidase domain like (from Nostoc punctiforme)"/>
    <property type="match status" value="1"/>
</dbReference>
<protein>
    <submittedName>
        <fullName evidence="2">N-acetylmuramoyl-L-alanine amidase family protein</fullName>
    </submittedName>
</protein>
<accession>A0ABR7IHI3</accession>
<evidence type="ECO:0000256" key="1">
    <source>
        <dbReference type="ARBA" id="ARBA00022737"/>
    </source>
</evidence>
<dbReference type="RefSeq" id="WP_186994694.1">
    <property type="nucleotide sequence ID" value="NZ_JACOQG010000008.1"/>
</dbReference>